<gene>
    <name evidence="2" type="ORF">ACFO0D_09900</name>
</gene>
<name>A0ABV9I8K5_9DEIO</name>
<feature type="transmembrane region" description="Helical" evidence="1">
    <location>
        <begin position="20"/>
        <end position="37"/>
    </location>
</feature>
<dbReference type="EMBL" id="JBHSEI010000006">
    <property type="protein sequence ID" value="MFC4638657.1"/>
    <property type="molecule type" value="Genomic_DNA"/>
</dbReference>
<keyword evidence="1" id="KW-1133">Transmembrane helix</keyword>
<evidence type="ECO:0000313" key="2">
    <source>
        <dbReference type="EMBL" id="MFC4638657.1"/>
    </source>
</evidence>
<evidence type="ECO:0008006" key="4">
    <source>
        <dbReference type="Google" id="ProtNLM"/>
    </source>
</evidence>
<feature type="transmembrane region" description="Helical" evidence="1">
    <location>
        <begin position="58"/>
        <end position="76"/>
    </location>
</feature>
<keyword evidence="1" id="KW-0472">Membrane</keyword>
<reference evidence="3" key="1">
    <citation type="journal article" date="2019" name="Int. J. Syst. Evol. Microbiol.">
        <title>The Global Catalogue of Microorganisms (GCM) 10K type strain sequencing project: providing services to taxonomists for standard genome sequencing and annotation.</title>
        <authorList>
            <consortium name="The Broad Institute Genomics Platform"/>
            <consortium name="The Broad Institute Genome Sequencing Center for Infectious Disease"/>
            <person name="Wu L."/>
            <person name="Ma J."/>
        </authorList>
    </citation>
    <scope>NUCLEOTIDE SEQUENCE [LARGE SCALE GENOMIC DNA]</scope>
    <source>
        <strain evidence="3">CCUG 55995</strain>
    </source>
</reference>
<protein>
    <recommendedName>
        <fullName evidence="4">DUF2834 domain-containing protein</fullName>
    </recommendedName>
</protein>
<dbReference type="RefSeq" id="WP_380061659.1">
    <property type="nucleotide sequence ID" value="NZ_JBHSEI010000006.1"/>
</dbReference>
<evidence type="ECO:0000313" key="3">
    <source>
        <dbReference type="Proteomes" id="UP001595952"/>
    </source>
</evidence>
<proteinExistence type="predicted"/>
<evidence type="ECO:0000256" key="1">
    <source>
        <dbReference type="SAM" id="Phobius"/>
    </source>
</evidence>
<keyword evidence="3" id="KW-1185">Reference proteome</keyword>
<accession>A0ABV9I8K5</accession>
<comment type="caution">
    <text evidence="2">The sequence shown here is derived from an EMBL/GenBank/DDBJ whole genome shotgun (WGS) entry which is preliminary data.</text>
</comment>
<feature type="transmembrane region" description="Helical" evidence="1">
    <location>
        <begin position="82"/>
        <end position="104"/>
    </location>
</feature>
<organism evidence="2 3">
    <name type="scientific">Deinococcus hohokamensis</name>
    <dbReference type="NCBI Taxonomy" id="309883"/>
    <lineage>
        <taxon>Bacteria</taxon>
        <taxon>Thermotogati</taxon>
        <taxon>Deinococcota</taxon>
        <taxon>Deinococci</taxon>
        <taxon>Deinococcales</taxon>
        <taxon>Deinococcaceae</taxon>
        <taxon>Deinococcus</taxon>
    </lineage>
</organism>
<sequence>MTSSLPPALESYRRPGPARLRLFGVLMALLVTTALLGRGRPGDLGTRETLRRSPFARVMFMDIGVLSTLGALYLVVTGRTRVRVPAAVAALFAGSFALLPALAYEDWAALRGEASGQDQSSESA</sequence>
<keyword evidence="1" id="KW-0812">Transmembrane</keyword>
<dbReference type="Proteomes" id="UP001595952">
    <property type="component" value="Unassembled WGS sequence"/>
</dbReference>